<feature type="transmembrane region" description="Helical" evidence="1">
    <location>
        <begin position="140"/>
        <end position="160"/>
    </location>
</feature>
<name>A0ABS9KSH3_9BACT</name>
<keyword evidence="1" id="KW-0812">Transmembrane</keyword>
<keyword evidence="1" id="KW-0472">Membrane</keyword>
<protein>
    <submittedName>
        <fullName evidence="2">DUF4199 family protein</fullName>
    </submittedName>
</protein>
<evidence type="ECO:0000256" key="1">
    <source>
        <dbReference type="SAM" id="Phobius"/>
    </source>
</evidence>
<dbReference type="RefSeq" id="WP_237872464.1">
    <property type="nucleotide sequence ID" value="NZ_JAKLTR010000007.1"/>
</dbReference>
<comment type="caution">
    <text evidence="2">The sequence shown here is derived from an EMBL/GenBank/DDBJ whole genome shotgun (WGS) entry which is preliminary data.</text>
</comment>
<feature type="transmembrane region" description="Helical" evidence="1">
    <location>
        <begin position="34"/>
        <end position="52"/>
    </location>
</feature>
<keyword evidence="1" id="KW-1133">Transmembrane helix</keyword>
<dbReference type="InterPro" id="IPR025250">
    <property type="entry name" value="DUF4199"/>
</dbReference>
<dbReference type="Proteomes" id="UP001165367">
    <property type="component" value="Unassembled WGS sequence"/>
</dbReference>
<feature type="transmembrane region" description="Helical" evidence="1">
    <location>
        <begin position="7"/>
        <end position="28"/>
    </location>
</feature>
<feature type="transmembrane region" description="Helical" evidence="1">
    <location>
        <begin position="72"/>
        <end position="90"/>
    </location>
</feature>
<accession>A0ABS9KSH3</accession>
<dbReference type="Pfam" id="PF13858">
    <property type="entry name" value="DUF4199"/>
    <property type="match status" value="1"/>
</dbReference>
<evidence type="ECO:0000313" key="3">
    <source>
        <dbReference type="Proteomes" id="UP001165367"/>
    </source>
</evidence>
<proteinExistence type="predicted"/>
<keyword evidence="3" id="KW-1185">Reference proteome</keyword>
<sequence length="164" mass="18144">MKKISPLVKGAITGGVMVIVASLLHYTNASMNTGLQYLSLFLFAGGIAWTLIDYSKSPEYTGKFGDIFQQGFKCFVIIALVMITYLSIFIKMNPKLKEEHLAEYRKELVKTETSRTPAEIDTMIETARNGYITSMVSTSVFQYLLLGSAVTLAGAGILLIRKKQ</sequence>
<gene>
    <name evidence="2" type="ORF">LZZ85_13300</name>
</gene>
<organism evidence="2 3">
    <name type="scientific">Terrimonas ginsenosidimutans</name>
    <dbReference type="NCBI Taxonomy" id="2908004"/>
    <lineage>
        <taxon>Bacteria</taxon>
        <taxon>Pseudomonadati</taxon>
        <taxon>Bacteroidota</taxon>
        <taxon>Chitinophagia</taxon>
        <taxon>Chitinophagales</taxon>
        <taxon>Chitinophagaceae</taxon>
        <taxon>Terrimonas</taxon>
    </lineage>
</organism>
<reference evidence="2" key="1">
    <citation type="submission" date="2022-01" db="EMBL/GenBank/DDBJ databases">
        <authorList>
            <person name="Jo J.-H."/>
            <person name="Im W.-T."/>
        </authorList>
    </citation>
    <scope>NUCLEOTIDE SEQUENCE</scope>
    <source>
        <strain evidence="2">NA20</strain>
    </source>
</reference>
<dbReference type="EMBL" id="JAKLTR010000007">
    <property type="protein sequence ID" value="MCG2615269.1"/>
    <property type="molecule type" value="Genomic_DNA"/>
</dbReference>
<evidence type="ECO:0000313" key="2">
    <source>
        <dbReference type="EMBL" id="MCG2615269.1"/>
    </source>
</evidence>